<dbReference type="EMBL" id="BFAA01000234">
    <property type="protein sequence ID" value="GCB69654.1"/>
    <property type="molecule type" value="Genomic_DNA"/>
</dbReference>
<dbReference type="GO" id="GO:0005576">
    <property type="term" value="C:extracellular region"/>
    <property type="evidence" value="ECO:0007669"/>
    <property type="project" value="UniProtKB-SubCell"/>
</dbReference>
<evidence type="ECO:0000259" key="8">
    <source>
        <dbReference type="Pfam" id="PF20626"/>
    </source>
</evidence>
<dbReference type="GO" id="GO:0007339">
    <property type="term" value="P:binding of sperm to zona pellucida"/>
    <property type="evidence" value="ECO:0007669"/>
    <property type="project" value="InterPro"/>
</dbReference>
<dbReference type="GO" id="GO:0002199">
    <property type="term" value="C:zona pellucida receptor complex"/>
    <property type="evidence" value="ECO:0007669"/>
    <property type="project" value="TreeGrafter"/>
</dbReference>
<keyword evidence="5" id="KW-0325">Glycoprotein</keyword>
<feature type="domain" description="Zona-pellucida-binding protein 1/2 C-terminal" evidence="8">
    <location>
        <begin position="291"/>
        <end position="339"/>
    </location>
</feature>
<organism evidence="9 10">
    <name type="scientific">Scyliorhinus torazame</name>
    <name type="common">Cloudy catshark</name>
    <name type="synonym">Catulus torazame</name>
    <dbReference type="NCBI Taxonomy" id="75743"/>
    <lineage>
        <taxon>Eukaryota</taxon>
        <taxon>Metazoa</taxon>
        <taxon>Chordata</taxon>
        <taxon>Craniata</taxon>
        <taxon>Vertebrata</taxon>
        <taxon>Chondrichthyes</taxon>
        <taxon>Elasmobranchii</taxon>
        <taxon>Galeomorphii</taxon>
        <taxon>Galeoidea</taxon>
        <taxon>Carcharhiniformes</taxon>
        <taxon>Scyliorhinidae</taxon>
        <taxon>Scyliorhinus</taxon>
    </lineage>
</organism>
<evidence type="ECO:0000256" key="3">
    <source>
        <dbReference type="ARBA" id="ARBA00007196"/>
    </source>
</evidence>
<dbReference type="InterPro" id="IPR010857">
    <property type="entry name" value="Sp38-bd"/>
</dbReference>
<dbReference type="GO" id="GO:0001675">
    <property type="term" value="P:acrosome assembly"/>
    <property type="evidence" value="ECO:0007669"/>
    <property type="project" value="TreeGrafter"/>
</dbReference>
<dbReference type="PANTHER" id="PTHR15443">
    <property type="entry name" value="ZONA PELLUCIDA BINDING PROTEIN SP38"/>
    <property type="match status" value="1"/>
</dbReference>
<dbReference type="Pfam" id="PF07354">
    <property type="entry name" value="Sp38"/>
    <property type="match status" value="1"/>
</dbReference>
<dbReference type="OrthoDB" id="9045220at2759"/>
<comment type="subcellular location">
    <subcellularLocation>
        <location evidence="1">Cytoplasmic vesicle</location>
        <location evidence="1">Secretory vesicle</location>
        <location evidence="1">Acrosome</location>
    </subcellularLocation>
    <subcellularLocation>
        <location evidence="2">Secreted</location>
    </subcellularLocation>
</comment>
<keyword evidence="10" id="KW-1185">Reference proteome</keyword>
<dbReference type="Proteomes" id="UP000288216">
    <property type="component" value="Unassembled WGS sequence"/>
</dbReference>
<evidence type="ECO:0000259" key="7">
    <source>
        <dbReference type="Pfam" id="PF07354"/>
    </source>
</evidence>
<dbReference type="PANTHER" id="PTHR15443:SF5">
    <property type="entry name" value="ZONA PELLUCIDA-BINDING PROTEIN 1"/>
    <property type="match status" value="1"/>
</dbReference>
<name>A0A401P992_SCYTO</name>
<evidence type="ECO:0000256" key="5">
    <source>
        <dbReference type="ARBA" id="ARBA00023180"/>
    </source>
</evidence>
<protein>
    <submittedName>
        <fullName evidence="9">Uncharacterized protein</fullName>
    </submittedName>
</protein>
<dbReference type="OMA" id="GMNALIH"/>
<sequence>MEKISPLAPTLKRLIVCGLILNALLAISATTLEILQQQAQPSQHSSAKGKVLGSDDGPVKVYIKLHESSPRILCITPQLRNMELMDPIFNWKGPQGIKLSEKSDVHITLTGTLTIRNFDKGLSGVYICSIFFYNLGTKSLQSLNLKYFLYAYRDPNYSYEFQAQYHAADCHNSYNSLFLKRLHTALNQLVSDLAYTISLHKSECHTLKVPLAGIQYELFLTLKVHLDVEALDAICENELEECDHNVRLEKVRHRVEAFFFKQAETYHQIIGLLPAIYYIDGTLQVIRVDRCRPGYGKDRKRHPKCAECCVICSPGTYNGGHHVSCLTCSDAIQYGETDCETE</sequence>
<evidence type="ECO:0000256" key="2">
    <source>
        <dbReference type="ARBA" id="ARBA00004613"/>
    </source>
</evidence>
<dbReference type="InterPro" id="IPR048805">
    <property type="entry name" value="ZPBP1/2_C"/>
</dbReference>
<evidence type="ECO:0000313" key="10">
    <source>
        <dbReference type="Proteomes" id="UP000288216"/>
    </source>
</evidence>
<evidence type="ECO:0000256" key="1">
    <source>
        <dbReference type="ARBA" id="ARBA00004218"/>
    </source>
</evidence>
<proteinExistence type="inferred from homology"/>
<comment type="caution">
    <text evidence="9">The sequence shown here is derived from an EMBL/GenBank/DDBJ whole genome shotgun (WGS) entry which is preliminary data.</text>
</comment>
<dbReference type="AlphaFoldDB" id="A0A401P992"/>
<dbReference type="Pfam" id="PF20626">
    <property type="entry name" value="EGF_Sp38_C"/>
    <property type="match status" value="1"/>
</dbReference>
<evidence type="ECO:0000256" key="6">
    <source>
        <dbReference type="ARBA" id="ARBA00023329"/>
    </source>
</evidence>
<evidence type="ECO:0000313" key="9">
    <source>
        <dbReference type="EMBL" id="GCB69654.1"/>
    </source>
</evidence>
<keyword evidence="4" id="KW-0964">Secreted</keyword>
<gene>
    <name evidence="9" type="ORF">scyTo_0001097</name>
</gene>
<dbReference type="STRING" id="75743.A0A401P992"/>
<accession>A0A401P992</accession>
<feature type="domain" description="Zona-pellucida-binding protein 1/2 N-terminal" evidence="7">
    <location>
        <begin position="58"/>
        <end position="153"/>
    </location>
</feature>
<evidence type="ECO:0000256" key="4">
    <source>
        <dbReference type="ARBA" id="ARBA00022525"/>
    </source>
</evidence>
<dbReference type="GO" id="GO:0001669">
    <property type="term" value="C:acrosomal vesicle"/>
    <property type="evidence" value="ECO:0007669"/>
    <property type="project" value="UniProtKB-SubCell"/>
</dbReference>
<comment type="similarity">
    <text evidence="3">Belongs to the zona pellucida-binding protein Sp38 family.</text>
</comment>
<reference evidence="9 10" key="1">
    <citation type="journal article" date="2018" name="Nat. Ecol. Evol.">
        <title>Shark genomes provide insights into elasmobranch evolution and the origin of vertebrates.</title>
        <authorList>
            <person name="Hara Y"/>
            <person name="Yamaguchi K"/>
            <person name="Onimaru K"/>
            <person name="Kadota M"/>
            <person name="Koyanagi M"/>
            <person name="Keeley SD"/>
            <person name="Tatsumi K"/>
            <person name="Tanaka K"/>
            <person name="Motone F"/>
            <person name="Kageyama Y"/>
            <person name="Nozu R"/>
            <person name="Adachi N"/>
            <person name="Nishimura O"/>
            <person name="Nakagawa R"/>
            <person name="Tanegashima C"/>
            <person name="Kiyatake I"/>
            <person name="Matsumoto R"/>
            <person name="Murakumo K"/>
            <person name="Nishida K"/>
            <person name="Terakita A"/>
            <person name="Kuratani S"/>
            <person name="Sato K"/>
            <person name="Hyodo S Kuraku.S."/>
        </authorList>
    </citation>
    <scope>NUCLEOTIDE SEQUENCE [LARGE SCALE GENOMIC DNA]</scope>
</reference>
<keyword evidence="6" id="KW-0968">Cytoplasmic vesicle</keyword>
<dbReference type="InterPro" id="IPR048806">
    <property type="entry name" value="ZPBP1/2_N"/>
</dbReference>